<proteinExistence type="predicted"/>
<sequence length="290" mass="33088">MSKRLKLTKKALSLLMGNAFISAETIKQKRSFNTPRADITKTLKKLSRIKIDYVDNREVIVLNQKNDTQPRLIYIHGGAYVNDLIKPHWDMIEYLIKKADCCVIVPIYWLAPRSSFDDELPFILNIYEIYGKNDCFIAGDSAGAGFSLAFTIYLRNQHKPLPKSVFLFSPWLDVTMTNPGIKALEKDDIMLAADGLIWCGKQWAKERATTDPLISPIYDELTDLPALYIYQGTADIFLADVKKFDEKIKTTNTSCQTKIYQDGFHVFMGATFLPESRQVLDEVADVIQRK</sequence>
<keyword evidence="1 3" id="KW-0378">Hydrolase</keyword>
<dbReference type="EMBL" id="CP089977">
    <property type="protein sequence ID" value="UXZ05247.1"/>
    <property type="molecule type" value="Genomic_DNA"/>
</dbReference>
<accession>A0ABY6F575</accession>
<dbReference type="RefSeq" id="WP_263076745.1">
    <property type="nucleotide sequence ID" value="NZ_CP089977.1"/>
</dbReference>
<evidence type="ECO:0000256" key="1">
    <source>
        <dbReference type="ARBA" id="ARBA00022801"/>
    </source>
</evidence>
<dbReference type="InterPro" id="IPR029058">
    <property type="entry name" value="AB_hydrolase_fold"/>
</dbReference>
<evidence type="ECO:0000313" key="3">
    <source>
        <dbReference type="EMBL" id="UXZ05247.1"/>
    </source>
</evidence>
<dbReference type="Proteomes" id="UP001063782">
    <property type="component" value="Chromosome"/>
</dbReference>
<dbReference type="Pfam" id="PF07859">
    <property type="entry name" value="Abhydrolase_3"/>
    <property type="match status" value="1"/>
</dbReference>
<dbReference type="GO" id="GO:0016787">
    <property type="term" value="F:hydrolase activity"/>
    <property type="evidence" value="ECO:0007669"/>
    <property type="project" value="UniProtKB-KW"/>
</dbReference>
<reference evidence="3" key="1">
    <citation type="submission" date="2021-12" db="EMBL/GenBank/DDBJ databases">
        <title>taxonomy of Moraxella sp. ZY201224.</title>
        <authorList>
            <person name="Li F."/>
        </authorList>
    </citation>
    <scope>NUCLEOTIDE SEQUENCE</scope>
    <source>
        <strain evidence="3">ZY201224</strain>
    </source>
</reference>
<evidence type="ECO:0000259" key="2">
    <source>
        <dbReference type="Pfam" id="PF07859"/>
    </source>
</evidence>
<dbReference type="Gene3D" id="3.40.50.1820">
    <property type="entry name" value="alpha/beta hydrolase"/>
    <property type="match status" value="1"/>
</dbReference>
<feature type="domain" description="Alpha/beta hydrolase fold-3" evidence="2">
    <location>
        <begin position="72"/>
        <end position="268"/>
    </location>
</feature>
<evidence type="ECO:0000313" key="4">
    <source>
        <dbReference type="Proteomes" id="UP001063782"/>
    </source>
</evidence>
<organism evidence="3 4">
    <name type="scientific">Moraxella nasicaprae</name>
    <dbReference type="NCBI Taxonomy" id="2904122"/>
    <lineage>
        <taxon>Bacteria</taxon>
        <taxon>Pseudomonadati</taxon>
        <taxon>Pseudomonadota</taxon>
        <taxon>Gammaproteobacteria</taxon>
        <taxon>Moraxellales</taxon>
        <taxon>Moraxellaceae</taxon>
        <taxon>Moraxella</taxon>
    </lineage>
</organism>
<dbReference type="InterPro" id="IPR013094">
    <property type="entry name" value="AB_hydrolase_3"/>
</dbReference>
<dbReference type="SUPFAM" id="SSF53474">
    <property type="entry name" value="alpha/beta-Hydrolases"/>
    <property type="match status" value="1"/>
</dbReference>
<gene>
    <name evidence="3" type="ORF">LU297_01995</name>
</gene>
<dbReference type="PANTHER" id="PTHR48081:SF8">
    <property type="entry name" value="ALPHA_BETA HYDROLASE FOLD-3 DOMAIN-CONTAINING PROTEIN-RELATED"/>
    <property type="match status" value="1"/>
</dbReference>
<keyword evidence="4" id="KW-1185">Reference proteome</keyword>
<dbReference type="PANTHER" id="PTHR48081">
    <property type="entry name" value="AB HYDROLASE SUPERFAMILY PROTEIN C4A8.06C"/>
    <property type="match status" value="1"/>
</dbReference>
<protein>
    <submittedName>
        <fullName evidence="3">Alpha/beta hydrolase</fullName>
    </submittedName>
</protein>
<name>A0ABY6F575_9GAMM</name>
<dbReference type="InterPro" id="IPR050300">
    <property type="entry name" value="GDXG_lipolytic_enzyme"/>
</dbReference>